<evidence type="ECO:0000256" key="3">
    <source>
        <dbReference type="ARBA" id="ARBA00022525"/>
    </source>
</evidence>
<dbReference type="InterPro" id="IPR000734">
    <property type="entry name" value="TAG_lipase"/>
</dbReference>
<dbReference type="InterPro" id="IPR013818">
    <property type="entry name" value="Lipase"/>
</dbReference>
<dbReference type="PANTHER" id="PTHR11610:SF173">
    <property type="entry name" value="LIPASE DOMAIN-CONTAINING PROTEIN-RELATED"/>
    <property type="match status" value="1"/>
</dbReference>
<comment type="similarity">
    <text evidence="2 4">Belongs to the AB hydrolase superfamily. Lipase family.</text>
</comment>
<name>A0AAQ4EJ33_AMBAM</name>
<evidence type="ECO:0000259" key="5">
    <source>
        <dbReference type="Pfam" id="PF00151"/>
    </source>
</evidence>
<dbReference type="PANTHER" id="PTHR11610">
    <property type="entry name" value="LIPASE"/>
    <property type="match status" value="1"/>
</dbReference>
<organism evidence="6 7">
    <name type="scientific">Amblyomma americanum</name>
    <name type="common">Lone star tick</name>
    <dbReference type="NCBI Taxonomy" id="6943"/>
    <lineage>
        <taxon>Eukaryota</taxon>
        <taxon>Metazoa</taxon>
        <taxon>Ecdysozoa</taxon>
        <taxon>Arthropoda</taxon>
        <taxon>Chelicerata</taxon>
        <taxon>Arachnida</taxon>
        <taxon>Acari</taxon>
        <taxon>Parasitiformes</taxon>
        <taxon>Ixodida</taxon>
        <taxon>Ixodoidea</taxon>
        <taxon>Ixodidae</taxon>
        <taxon>Amblyomminae</taxon>
        <taxon>Amblyomma</taxon>
    </lineage>
</organism>
<evidence type="ECO:0000256" key="1">
    <source>
        <dbReference type="ARBA" id="ARBA00004613"/>
    </source>
</evidence>
<sequence>MAGALASVLLQSMYTQGILNPDNVHLMGFSLGAHAAGFCGRHFENGTRKKLGRISGLDPAGLLFENENISLSSGDASFVDVIHANGGLMTELRFGRKNPMGHLDFYPNGGTFQPGCTGGLSDLSCSHNKAWWYFIESVKNETCSFRSIPCNDWYSYDICLSNNNSISANMGFDSIRAPGKGIYYLRTNSNPPYCISDEKPREGINWVSDSPKEKEPR</sequence>
<evidence type="ECO:0000256" key="2">
    <source>
        <dbReference type="ARBA" id="ARBA00010701"/>
    </source>
</evidence>
<accession>A0AAQ4EJ33</accession>
<dbReference type="GO" id="GO:0005615">
    <property type="term" value="C:extracellular space"/>
    <property type="evidence" value="ECO:0007669"/>
    <property type="project" value="TreeGrafter"/>
</dbReference>
<dbReference type="Proteomes" id="UP001321473">
    <property type="component" value="Unassembled WGS sequence"/>
</dbReference>
<comment type="subcellular location">
    <subcellularLocation>
        <location evidence="1">Secreted</location>
    </subcellularLocation>
</comment>
<gene>
    <name evidence="6" type="ORF">V5799_010720</name>
</gene>
<keyword evidence="3" id="KW-0964">Secreted</keyword>
<dbReference type="AlphaFoldDB" id="A0AAQ4EJ33"/>
<evidence type="ECO:0000313" key="7">
    <source>
        <dbReference type="Proteomes" id="UP001321473"/>
    </source>
</evidence>
<dbReference type="GO" id="GO:0016042">
    <property type="term" value="P:lipid catabolic process"/>
    <property type="evidence" value="ECO:0007669"/>
    <property type="project" value="TreeGrafter"/>
</dbReference>
<reference evidence="6 7" key="1">
    <citation type="journal article" date="2023" name="Arcadia Sci">
        <title>De novo assembly of a long-read Amblyomma americanum tick genome.</title>
        <authorList>
            <person name="Chou S."/>
            <person name="Poskanzer K.E."/>
            <person name="Rollins M."/>
            <person name="Thuy-Boun P.S."/>
        </authorList>
    </citation>
    <scope>NUCLEOTIDE SEQUENCE [LARGE SCALE GENOMIC DNA]</scope>
    <source>
        <strain evidence="6">F_SG_1</strain>
        <tissue evidence="6">Salivary glands</tissue>
    </source>
</reference>
<proteinExistence type="inferred from homology"/>
<evidence type="ECO:0000313" key="6">
    <source>
        <dbReference type="EMBL" id="KAK8774747.1"/>
    </source>
</evidence>
<comment type="caution">
    <text evidence="6">The sequence shown here is derived from an EMBL/GenBank/DDBJ whole genome shotgun (WGS) entry which is preliminary data.</text>
</comment>
<dbReference type="Pfam" id="PF00151">
    <property type="entry name" value="Lipase"/>
    <property type="match status" value="1"/>
</dbReference>
<dbReference type="PRINTS" id="PR00821">
    <property type="entry name" value="TAGLIPASE"/>
</dbReference>
<dbReference type="GO" id="GO:0016298">
    <property type="term" value="F:lipase activity"/>
    <property type="evidence" value="ECO:0007669"/>
    <property type="project" value="InterPro"/>
</dbReference>
<keyword evidence="7" id="KW-1185">Reference proteome</keyword>
<dbReference type="SUPFAM" id="SSF53474">
    <property type="entry name" value="alpha/beta-Hydrolases"/>
    <property type="match status" value="1"/>
</dbReference>
<dbReference type="InterPro" id="IPR029058">
    <property type="entry name" value="AB_hydrolase_fold"/>
</dbReference>
<dbReference type="EMBL" id="JARKHS020015080">
    <property type="protein sequence ID" value="KAK8774747.1"/>
    <property type="molecule type" value="Genomic_DNA"/>
</dbReference>
<dbReference type="Gene3D" id="3.40.50.1820">
    <property type="entry name" value="alpha/beta hydrolase"/>
    <property type="match status" value="1"/>
</dbReference>
<protein>
    <recommendedName>
        <fullName evidence="5">Lipase domain-containing protein</fullName>
    </recommendedName>
</protein>
<feature type="domain" description="Lipase" evidence="5">
    <location>
        <begin position="4"/>
        <end position="193"/>
    </location>
</feature>
<evidence type="ECO:0000256" key="4">
    <source>
        <dbReference type="RuleBase" id="RU004262"/>
    </source>
</evidence>